<dbReference type="InterPro" id="IPR011010">
    <property type="entry name" value="DNA_brk_join_enz"/>
</dbReference>
<keyword evidence="6" id="KW-1185">Reference proteome</keyword>
<dbReference type="SUPFAM" id="SSF56349">
    <property type="entry name" value="DNA breaking-rejoining enzymes"/>
    <property type="match status" value="1"/>
</dbReference>
<dbReference type="Gene3D" id="1.10.443.10">
    <property type="entry name" value="Intergrase catalytic core"/>
    <property type="match status" value="1"/>
</dbReference>
<protein>
    <submittedName>
        <fullName evidence="5">Site-specific integrase</fullName>
    </submittedName>
</protein>
<keyword evidence="1" id="KW-0238">DNA-binding</keyword>
<dbReference type="InterPro" id="IPR013762">
    <property type="entry name" value="Integrase-like_cat_sf"/>
</dbReference>
<feature type="region of interest" description="Disordered" evidence="3">
    <location>
        <begin position="476"/>
        <end position="503"/>
    </location>
</feature>
<comment type="caution">
    <text evidence="5">The sequence shown here is derived from an EMBL/GenBank/DDBJ whole genome shotgun (WGS) entry which is preliminary data.</text>
</comment>
<evidence type="ECO:0000256" key="1">
    <source>
        <dbReference type="ARBA" id="ARBA00023125"/>
    </source>
</evidence>
<dbReference type="GO" id="GO:0015074">
    <property type="term" value="P:DNA integration"/>
    <property type="evidence" value="ECO:0007669"/>
    <property type="project" value="InterPro"/>
</dbReference>
<dbReference type="InterPro" id="IPR010998">
    <property type="entry name" value="Integrase_recombinase_N"/>
</dbReference>
<dbReference type="Pfam" id="PF13102">
    <property type="entry name" value="Phage_int_SAM_5"/>
    <property type="match status" value="1"/>
</dbReference>
<feature type="domain" description="Phage integrase SAM-like" evidence="4">
    <location>
        <begin position="135"/>
        <end position="233"/>
    </location>
</feature>
<dbReference type="AlphaFoldDB" id="A0AA88FHC7"/>
<evidence type="ECO:0000256" key="2">
    <source>
        <dbReference type="ARBA" id="ARBA00023172"/>
    </source>
</evidence>
<evidence type="ECO:0000259" key="4">
    <source>
        <dbReference type="Pfam" id="PF13102"/>
    </source>
</evidence>
<dbReference type="GO" id="GO:0003677">
    <property type="term" value="F:DNA binding"/>
    <property type="evidence" value="ECO:0007669"/>
    <property type="project" value="UniProtKB-KW"/>
</dbReference>
<gene>
    <name evidence="5" type="ORF">F0P96_10705</name>
</gene>
<keyword evidence="2" id="KW-0233">DNA recombination</keyword>
<evidence type="ECO:0000313" key="5">
    <source>
        <dbReference type="EMBL" id="KAA9333431.1"/>
    </source>
</evidence>
<name>A0AA88FHC7_9BACT</name>
<accession>A0AA88FHC7</accession>
<sequence length="503" mass="57144">MHAPHSFLMNTLLWRVAGKGAWLPGQDPRDPEQSPAGKAPIYLRITLAGRANLATGVWATEAEWNVDAHELRGKSDAVKLDNAGLKDWVNRANSAYLTQKALNDSPDTPPELKRPLTAQTIKLLLSPKLSSRLELLDLYRAFIAQQEKPELRMAAKTLQGYRARLGKLETYLLYLRRPKLLATEVTLPWVRKYEEWCVNSLKHDPSTARKHVNTLQQVMSHGAHEGHYPASPITDYDFQYCKEPADPDFLPEADVAKLQQAELATRTLNEVVDAWLFCCYSGLSYIEYYRFDPAEHLHTDLQGRRWLRIVRQKKRWYYNEPVSIPLYAFPELLALLERNKYQLRKFSNKYFNETLKQVSAILELSKPLTVGLARHTASHRMRNVHGLPDETVADICGHSVKMMNRHYSRKREESIALAVEKLAPPAKSIEEQYQEALANAERLREQLKQTGIVASKPLISPDALPPMPDHNGVVHRFTGPAPNQEFTLAKQPALKATGTTPTA</sequence>
<dbReference type="EMBL" id="VTWU01000003">
    <property type="protein sequence ID" value="KAA9333431.1"/>
    <property type="molecule type" value="Genomic_DNA"/>
</dbReference>
<dbReference type="Gene3D" id="1.10.150.130">
    <property type="match status" value="1"/>
</dbReference>
<dbReference type="InterPro" id="IPR025269">
    <property type="entry name" value="SAM-like_dom"/>
</dbReference>
<evidence type="ECO:0000256" key="3">
    <source>
        <dbReference type="SAM" id="MobiDB-lite"/>
    </source>
</evidence>
<evidence type="ECO:0000313" key="6">
    <source>
        <dbReference type="Proteomes" id="UP000326380"/>
    </source>
</evidence>
<reference evidence="5 6" key="1">
    <citation type="submission" date="2019-09" db="EMBL/GenBank/DDBJ databases">
        <title>Genome sequence of Hymenobacter sp. M3.</title>
        <authorList>
            <person name="Srinivasan S."/>
        </authorList>
    </citation>
    <scope>NUCLEOTIDE SEQUENCE [LARGE SCALE GENOMIC DNA]</scope>
    <source>
        <strain evidence="5 6">M3</strain>
    </source>
</reference>
<organism evidence="5 6">
    <name type="scientific">Hymenobacter busanensis</name>
    <dbReference type="NCBI Taxonomy" id="2607656"/>
    <lineage>
        <taxon>Bacteria</taxon>
        <taxon>Pseudomonadati</taxon>
        <taxon>Bacteroidota</taxon>
        <taxon>Cytophagia</taxon>
        <taxon>Cytophagales</taxon>
        <taxon>Hymenobacteraceae</taxon>
        <taxon>Hymenobacter</taxon>
    </lineage>
</organism>
<dbReference type="Proteomes" id="UP000326380">
    <property type="component" value="Unassembled WGS sequence"/>
</dbReference>
<dbReference type="GO" id="GO:0006310">
    <property type="term" value="P:DNA recombination"/>
    <property type="evidence" value="ECO:0007669"/>
    <property type="project" value="UniProtKB-KW"/>
</dbReference>
<proteinExistence type="predicted"/>